<keyword evidence="1" id="KW-0496">Mitochondrion</keyword>
<dbReference type="InterPro" id="IPR050365">
    <property type="entry name" value="TIM50"/>
</dbReference>
<dbReference type="Pfam" id="PF03031">
    <property type="entry name" value="NIF"/>
    <property type="match status" value="1"/>
</dbReference>
<dbReference type="FunFam" id="3.40.50.1000:FF:000257">
    <property type="entry name" value="Haloacid dehalogenase-like hydrolase (HAD) superfamily protein"/>
    <property type="match status" value="1"/>
</dbReference>
<evidence type="ECO:0000259" key="2">
    <source>
        <dbReference type="PROSITE" id="PS50969"/>
    </source>
</evidence>
<comment type="function">
    <text evidence="1">Essential component of the TIM23 complex, a complex that mediates the translocation of transit peptide-containing proteins across the mitochondrial inner membrane.</text>
</comment>
<keyword evidence="1" id="KW-0809">Transit peptide</keyword>
<dbReference type="Gene3D" id="3.40.50.1000">
    <property type="entry name" value="HAD superfamily/HAD-like"/>
    <property type="match status" value="1"/>
</dbReference>
<dbReference type="PANTHER" id="PTHR12210">
    <property type="entry name" value="DULLARD PROTEIN PHOSPHATASE"/>
    <property type="match status" value="1"/>
</dbReference>
<dbReference type="GO" id="GO:0005744">
    <property type="term" value="C:TIM23 mitochondrial import inner membrane translocase complex"/>
    <property type="evidence" value="ECO:0007669"/>
    <property type="project" value="UniProtKB-UniRule"/>
</dbReference>
<dbReference type="Proteomes" id="UP000447434">
    <property type="component" value="Chromosome 2"/>
</dbReference>
<comment type="subunit">
    <text evidence="1">Component of the TIM23 complex.</text>
</comment>
<dbReference type="GO" id="GO:0015031">
    <property type="term" value="P:protein transport"/>
    <property type="evidence" value="ECO:0007669"/>
    <property type="project" value="UniProtKB-KW"/>
</dbReference>
<dbReference type="AlphaFoldDB" id="A0A6A4R1G2"/>
<comment type="subcellular location">
    <subcellularLocation>
        <location evidence="1">Mitochondrion inner membrane</location>
        <topology evidence="1">Single-pass membrane protein</topology>
    </subcellularLocation>
</comment>
<evidence type="ECO:0000313" key="3">
    <source>
        <dbReference type="EMBL" id="KAE9619970.1"/>
    </source>
</evidence>
<dbReference type="InterPro" id="IPR023214">
    <property type="entry name" value="HAD_sf"/>
</dbReference>
<keyword evidence="4" id="KW-1185">Reference proteome</keyword>
<organism evidence="3 4">
    <name type="scientific">Lupinus albus</name>
    <name type="common">White lupine</name>
    <name type="synonym">Lupinus termis</name>
    <dbReference type="NCBI Taxonomy" id="3870"/>
    <lineage>
        <taxon>Eukaryota</taxon>
        <taxon>Viridiplantae</taxon>
        <taxon>Streptophyta</taxon>
        <taxon>Embryophyta</taxon>
        <taxon>Tracheophyta</taxon>
        <taxon>Spermatophyta</taxon>
        <taxon>Magnoliopsida</taxon>
        <taxon>eudicotyledons</taxon>
        <taxon>Gunneridae</taxon>
        <taxon>Pentapetalae</taxon>
        <taxon>rosids</taxon>
        <taxon>fabids</taxon>
        <taxon>Fabales</taxon>
        <taxon>Fabaceae</taxon>
        <taxon>Papilionoideae</taxon>
        <taxon>50 kb inversion clade</taxon>
        <taxon>genistoids sensu lato</taxon>
        <taxon>core genistoids</taxon>
        <taxon>Genisteae</taxon>
        <taxon>Lupinus</taxon>
    </lineage>
</organism>
<sequence>MEPHATQSKSIDCSISKKVINDTMNNEPTIDDKGKNDRSFSYTDERMTVTAAINEERISKIMRISSTETKVGCLKNKLIVLDVNGLLADIVCPAPKDHKADAMIARRAIFKRPYYFEFLNFCFQNFEVGLWSSRRKENVRRIVDYLMGDMKNKLLFCWDISHCTETSFKTLENRHKDLVFKDLRKIWDKHDPNLPWKKGYYNESNTLLLDDSPYKALLNPVHTSVFPHTFSYQNKSDNSLAPGGNLREYLDGLAKAENMSKYVEEHPIGQEGIGETSECWSFYDQVIRSLLACRLEDNASVEVNISVQNILPATE</sequence>
<keyword evidence="1" id="KW-0653">Protein transport</keyword>
<dbReference type="InterPro" id="IPR004274">
    <property type="entry name" value="FCP1_dom"/>
</dbReference>
<name>A0A6A4R1G2_LUPAL</name>
<comment type="similarity">
    <text evidence="1">Belongs to the TIM50 family.</text>
</comment>
<dbReference type="InterPro" id="IPR036412">
    <property type="entry name" value="HAD-like_sf"/>
</dbReference>
<dbReference type="OrthoDB" id="1711508at2759"/>
<accession>A0A6A4R1G2</accession>
<protein>
    <recommendedName>
        <fullName evidence="1">Mitochondrial import inner membrane translocase subunit TIM50</fullName>
    </recommendedName>
</protein>
<dbReference type="EMBL" id="WOCE01000002">
    <property type="protein sequence ID" value="KAE9619970.1"/>
    <property type="molecule type" value="Genomic_DNA"/>
</dbReference>
<dbReference type="PROSITE" id="PS50969">
    <property type="entry name" value="FCP1"/>
    <property type="match status" value="1"/>
</dbReference>
<keyword evidence="1" id="KW-0811">Translocation</keyword>
<evidence type="ECO:0000256" key="1">
    <source>
        <dbReference type="RuleBase" id="RU365079"/>
    </source>
</evidence>
<gene>
    <name evidence="3" type="ORF">Lalb_Chr02g0158871</name>
</gene>
<comment type="caution">
    <text evidence="3">The sequence shown here is derived from an EMBL/GenBank/DDBJ whole genome shotgun (WGS) entry which is preliminary data.</text>
</comment>
<reference evidence="4" key="1">
    <citation type="journal article" date="2020" name="Nat. Commun.">
        <title>Genome sequence of the cluster root forming white lupin.</title>
        <authorList>
            <person name="Hufnagel B."/>
            <person name="Marques A."/>
            <person name="Soriano A."/>
            <person name="Marques L."/>
            <person name="Divol F."/>
            <person name="Doumas P."/>
            <person name="Sallet E."/>
            <person name="Mancinotti D."/>
            <person name="Carrere S."/>
            <person name="Marande W."/>
            <person name="Arribat S."/>
            <person name="Keller J."/>
            <person name="Huneau C."/>
            <person name="Blein T."/>
            <person name="Aime D."/>
            <person name="Laguerre M."/>
            <person name="Taylor J."/>
            <person name="Schubert V."/>
            <person name="Nelson M."/>
            <person name="Geu-Flores F."/>
            <person name="Crespi M."/>
            <person name="Gallardo-Guerrero K."/>
            <person name="Delaux P.-M."/>
            <person name="Salse J."/>
            <person name="Berges H."/>
            <person name="Guyot R."/>
            <person name="Gouzy J."/>
            <person name="Peret B."/>
        </authorList>
    </citation>
    <scope>NUCLEOTIDE SEQUENCE [LARGE SCALE GENOMIC DNA]</scope>
    <source>
        <strain evidence="4">cv. Amiga</strain>
    </source>
</reference>
<evidence type="ECO:0000313" key="4">
    <source>
        <dbReference type="Proteomes" id="UP000447434"/>
    </source>
</evidence>
<proteinExistence type="inferred from homology"/>
<feature type="domain" description="FCP1 homology" evidence="2">
    <location>
        <begin position="72"/>
        <end position="253"/>
    </location>
</feature>
<keyword evidence="1" id="KW-0813">Transport</keyword>
<dbReference type="SMART" id="SM00577">
    <property type="entry name" value="CPDc"/>
    <property type="match status" value="1"/>
</dbReference>
<dbReference type="SUPFAM" id="SSF56784">
    <property type="entry name" value="HAD-like"/>
    <property type="match status" value="1"/>
</dbReference>